<reference evidence="1 2" key="1">
    <citation type="submission" date="2023-03" db="EMBL/GenBank/DDBJ databases">
        <title>YIM 133296 draft genome.</title>
        <authorList>
            <person name="Xiong L."/>
        </authorList>
    </citation>
    <scope>NUCLEOTIDE SEQUENCE [LARGE SCALE GENOMIC DNA]</scope>
    <source>
        <strain evidence="1 2">YIM 133296</strain>
    </source>
</reference>
<accession>A0ABT6C8C9</accession>
<sequence length="231" mass="24124">MAAWLGAAMDITDFHAMSTGTAPDDLGEKRALRVHDLGSLKVASGRLGVCDPFVSLDQPLVVPVPPGEYTVRVTVADVSDAQDGSHLREAYLSVVIAEGLARRVAPAVTEAGEAREGEVYGIGVDAGTVGFVDADAVASGMPDVGESDWYTDVFDSDAEGSWFDAMDSEGPLPKGTANVVMPRATSGENVVLSHSGWGDGFYPVLATTDGEGRLLGVHIDLGVVGRFEDED</sequence>
<protein>
    <submittedName>
        <fullName evidence="1">DUF4241 domain-containing protein</fullName>
    </submittedName>
</protein>
<gene>
    <name evidence="1" type="ORF">P4R38_04710</name>
</gene>
<dbReference type="InterPro" id="IPR025335">
    <property type="entry name" value="DUF4241"/>
</dbReference>
<dbReference type="RefSeq" id="WP_277191253.1">
    <property type="nucleotide sequence ID" value="NZ_JAROAV010000012.1"/>
</dbReference>
<evidence type="ECO:0000313" key="1">
    <source>
        <dbReference type="EMBL" id="MDF8263546.1"/>
    </source>
</evidence>
<dbReference type="Proteomes" id="UP001528912">
    <property type="component" value="Unassembled WGS sequence"/>
</dbReference>
<dbReference type="EMBL" id="JAROAV010000012">
    <property type="protein sequence ID" value="MDF8263546.1"/>
    <property type="molecule type" value="Genomic_DNA"/>
</dbReference>
<comment type="caution">
    <text evidence="1">The sequence shown here is derived from an EMBL/GenBank/DDBJ whole genome shotgun (WGS) entry which is preliminary data.</text>
</comment>
<organism evidence="1 2">
    <name type="scientific">Luteipulveratus flavus</name>
    <dbReference type="NCBI Taxonomy" id="3031728"/>
    <lineage>
        <taxon>Bacteria</taxon>
        <taxon>Bacillati</taxon>
        <taxon>Actinomycetota</taxon>
        <taxon>Actinomycetes</taxon>
        <taxon>Micrococcales</taxon>
        <taxon>Dermacoccaceae</taxon>
        <taxon>Luteipulveratus</taxon>
    </lineage>
</organism>
<dbReference type="Pfam" id="PF14025">
    <property type="entry name" value="DUF4241"/>
    <property type="match status" value="1"/>
</dbReference>
<evidence type="ECO:0000313" key="2">
    <source>
        <dbReference type="Proteomes" id="UP001528912"/>
    </source>
</evidence>
<name>A0ABT6C8C9_9MICO</name>
<keyword evidence="2" id="KW-1185">Reference proteome</keyword>
<proteinExistence type="predicted"/>